<gene>
    <name evidence="2" type="ORF">N656DRAFT_794381</name>
</gene>
<reference evidence="2" key="2">
    <citation type="submission" date="2023-05" db="EMBL/GenBank/DDBJ databases">
        <authorList>
            <consortium name="Lawrence Berkeley National Laboratory"/>
            <person name="Steindorff A."/>
            <person name="Hensen N."/>
            <person name="Bonometti L."/>
            <person name="Westerberg I."/>
            <person name="Brannstrom I.O."/>
            <person name="Guillou S."/>
            <person name="Cros-Aarteil S."/>
            <person name="Calhoun S."/>
            <person name="Haridas S."/>
            <person name="Kuo A."/>
            <person name="Mondo S."/>
            <person name="Pangilinan J."/>
            <person name="Riley R."/>
            <person name="Labutti K."/>
            <person name="Andreopoulos B."/>
            <person name="Lipzen A."/>
            <person name="Chen C."/>
            <person name="Yanf M."/>
            <person name="Daum C."/>
            <person name="Ng V."/>
            <person name="Clum A."/>
            <person name="Ohm R."/>
            <person name="Martin F."/>
            <person name="Silar P."/>
            <person name="Natvig D."/>
            <person name="Lalanne C."/>
            <person name="Gautier V."/>
            <person name="Ament-Velasquez S.L."/>
            <person name="Kruys A."/>
            <person name="Hutchinson M.I."/>
            <person name="Powell A.J."/>
            <person name="Barry K."/>
            <person name="Miller A.N."/>
            <person name="Grigoriev I.V."/>
            <person name="Debuchy R."/>
            <person name="Gladieux P."/>
            <person name="Thoren M.H."/>
            <person name="Johannesson H."/>
        </authorList>
    </citation>
    <scope>NUCLEOTIDE SEQUENCE</scope>
    <source>
        <strain evidence="2">CBS 508.74</strain>
    </source>
</reference>
<keyword evidence="3" id="KW-1185">Reference proteome</keyword>
<dbReference type="EMBL" id="MU853333">
    <property type="protein sequence ID" value="KAK4116039.1"/>
    <property type="molecule type" value="Genomic_DNA"/>
</dbReference>
<feature type="region of interest" description="Disordered" evidence="1">
    <location>
        <begin position="194"/>
        <end position="307"/>
    </location>
</feature>
<name>A0AAN6TK94_9PEZI</name>
<evidence type="ECO:0000256" key="1">
    <source>
        <dbReference type="SAM" id="MobiDB-lite"/>
    </source>
</evidence>
<organism evidence="2 3">
    <name type="scientific">Canariomyces notabilis</name>
    <dbReference type="NCBI Taxonomy" id="2074819"/>
    <lineage>
        <taxon>Eukaryota</taxon>
        <taxon>Fungi</taxon>
        <taxon>Dikarya</taxon>
        <taxon>Ascomycota</taxon>
        <taxon>Pezizomycotina</taxon>
        <taxon>Sordariomycetes</taxon>
        <taxon>Sordariomycetidae</taxon>
        <taxon>Sordariales</taxon>
        <taxon>Chaetomiaceae</taxon>
        <taxon>Canariomyces</taxon>
    </lineage>
</organism>
<evidence type="ECO:0000313" key="2">
    <source>
        <dbReference type="EMBL" id="KAK4116039.1"/>
    </source>
</evidence>
<dbReference type="AlphaFoldDB" id="A0AAN6TK94"/>
<protein>
    <submittedName>
        <fullName evidence="2">Uncharacterized protein</fullName>
    </submittedName>
</protein>
<accession>A0AAN6TK94</accession>
<comment type="caution">
    <text evidence="2">The sequence shown here is derived from an EMBL/GenBank/DDBJ whole genome shotgun (WGS) entry which is preliminary data.</text>
</comment>
<evidence type="ECO:0000313" key="3">
    <source>
        <dbReference type="Proteomes" id="UP001302812"/>
    </source>
</evidence>
<proteinExistence type="predicted"/>
<sequence>MDMGAAGAFSLFSERDYYTTPSVPQFAREPSYVKHRFSYLNPRIAFNAIRSAYSPTWDIEADEGEEEYTEPAVDLQIPERAKLAEILGNQPDNLSSAELLELRIQAAELMASLCDKRETRKRDRIRQRARTDVAAKEESPGLDPFPLLMEEAMPTLKHVQQLGGVKQMSCYHPKCKQEALEFKHLNHFKNHFQNRRAKEKQMRKIAEFEAQQARERAASESKSSEGHDQAVESEFFELDNQHQTSSLSSGTFGEEDDEVRAESDSSASSTPGPAEQDAAKFGETLEPDADCSMQVKREALHSPAHYI</sequence>
<dbReference type="Proteomes" id="UP001302812">
    <property type="component" value="Unassembled WGS sequence"/>
</dbReference>
<reference evidence="2" key="1">
    <citation type="journal article" date="2023" name="Mol. Phylogenet. Evol.">
        <title>Genome-scale phylogeny and comparative genomics of the fungal order Sordariales.</title>
        <authorList>
            <person name="Hensen N."/>
            <person name="Bonometti L."/>
            <person name="Westerberg I."/>
            <person name="Brannstrom I.O."/>
            <person name="Guillou S."/>
            <person name="Cros-Aarteil S."/>
            <person name="Calhoun S."/>
            <person name="Haridas S."/>
            <person name="Kuo A."/>
            <person name="Mondo S."/>
            <person name="Pangilinan J."/>
            <person name="Riley R."/>
            <person name="LaButti K."/>
            <person name="Andreopoulos B."/>
            <person name="Lipzen A."/>
            <person name="Chen C."/>
            <person name="Yan M."/>
            <person name="Daum C."/>
            <person name="Ng V."/>
            <person name="Clum A."/>
            <person name="Steindorff A."/>
            <person name="Ohm R.A."/>
            <person name="Martin F."/>
            <person name="Silar P."/>
            <person name="Natvig D.O."/>
            <person name="Lalanne C."/>
            <person name="Gautier V."/>
            <person name="Ament-Velasquez S.L."/>
            <person name="Kruys A."/>
            <person name="Hutchinson M.I."/>
            <person name="Powell A.J."/>
            <person name="Barry K."/>
            <person name="Miller A.N."/>
            <person name="Grigoriev I.V."/>
            <person name="Debuchy R."/>
            <person name="Gladieux P."/>
            <person name="Hiltunen Thoren M."/>
            <person name="Johannesson H."/>
        </authorList>
    </citation>
    <scope>NUCLEOTIDE SEQUENCE</scope>
    <source>
        <strain evidence="2">CBS 508.74</strain>
    </source>
</reference>
<dbReference type="RefSeq" id="XP_064673609.1">
    <property type="nucleotide sequence ID" value="XM_064817269.1"/>
</dbReference>
<feature type="compositionally biased region" description="Basic and acidic residues" evidence="1">
    <location>
        <begin position="199"/>
        <end position="230"/>
    </location>
</feature>
<dbReference type="GeneID" id="89941394"/>
<feature type="compositionally biased region" description="Polar residues" evidence="1">
    <location>
        <begin position="241"/>
        <end position="251"/>
    </location>
</feature>